<feature type="signal peptide" evidence="1">
    <location>
        <begin position="1"/>
        <end position="22"/>
    </location>
</feature>
<evidence type="ECO:0000313" key="2">
    <source>
        <dbReference type="EMBL" id="GEM90213.1"/>
    </source>
</evidence>
<keyword evidence="1" id="KW-0732">Signal</keyword>
<comment type="caution">
    <text evidence="2">The sequence shown here is derived from an EMBL/GenBank/DDBJ whole genome shotgun (WGS) entry which is preliminary data.</text>
</comment>
<protein>
    <recommendedName>
        <fullName evidence="4">DUF3352 domain-containing protein</fullName>
    </recommendedName>
</protein>
<reference evidence="2 3" key="1">
    <citation type="submission" date="2019-07" db="EMBL/GenBank/DDBJ databases">
        <title>Whole genome shotgun sequence of Oceanithermus desulfurans NBRC 100063.</title>
        <authorList>
            <person name="Hosoyama A."/>
            <person name="Uohara A."/>
            <person name="Ohji S."/>
            <person name="Ichikawa N."/>
        </authorList>
    </citation>
    <scope>NUCLEOTIDE SEQUENCE [LARGE SCALE GENOMIC DNA]</scope>
    <source>
        <strain evidence="2 3">NBRC 100063</strain>
    </source>
</reference>
<dbReference type="OrthoDB" id="24415at2"/>
<dbReference type="AlphaFoldDB" id="A0A511RKN4"/>
<gene>
    <name evidence="2" type="ORF">ODE01S_16470</name>
</gene>
<feature type="chain" id="PRO_5021951915" description="DUF3352 domain-containing protein" evidence="1">
    <location>
        <begin position="23"/>
        <end position="505"/>
    </location>
</feature>
<evidence type="ECO:0000256" key="1">
    <source>
        <dbReference type="SAM" id="SignalP"/>
    </source>
</evidence>
<accession>A0A511RKN4</accession>
<proteinExistence type="predicted"/>
<dbReference type="EMBL" id="BJXN01000010">
    <property type="protein sequence ID" value="GEM90213.1"/>
    <property type="molecule type" value="Genomic_DNA"/>
</dbReference>
<dbReference type="Proteomes" id="UP000321827">
    <property type="component" value="Unassembled WGS sequence"/>
</dbReference>
<evidence type="ECO:0008006" key="4">
    <source>
        <dbReference type="Google" id="ProtNLM"/>
    </source>
</evidence>
<name>A0A511RKN4_9DEIN</name>
<evidence type="ECO:0000313" key="3">
    <source>
        <dbReference type="Proteomes" id="UP000321827"/>
    </source>
</evidence>
<dbReference type="RefSeq" id="WP_147147755.1">
    <property type="nucleotide sequence ID" value="NZ_BJXN01000010.1"/>
</dbReference>
<sequence>MLYKKPYLFLLALVFALLPATAQSLPALTPPGATAGFYTRNLAIKKAFFIDFQTEWNRLGFFDSIKELAAQDGEVNADDLQLASEILNVDLVGREGILVVYPSGDFFALARPSANRVDTLIALLNKSMKNPETRKGWKLDRSDEGGTTVYAGHNGELILIGSEGAVERFLAGERGLKPPVEGDLAFWFDAEPLWPLLETPDLGLPPQVVRTLKTFGGFSWALDIQDGGIFTRSRLPLNPDQDADLAGLLLPGDPAWPLDELPRGVGASSFVVDLAALGDYLTGYAQQFGQDLQLDLSAFGNHVAMVDAGSSDPQEMLQNPMGNLLIVLETRDTLTAEVTLLSWIQMLAGFSTPEGSGGLTVEALEIAGMPAKKIGVGMLGTLYLVTGEDRLYLATSERAARLLENQDRVGDDGTYRQLADTYLPDRFHGVSYTNNRRSLEQLAQMLPMMMMQTIDDPDAQALVFELTDKYAQFLNFLAQRIGSSIGYQQVQGNDVVGFGFTEVAW</sequence>
<organism evidence="2 3">
    <name type="scientific">Oceanithermus desulfurans NBRC 100063</name>
    <dbReference type="NCBI Taxonomy" id="1227550"/>
    <lineage>
        <taxon>Bacteria</taxon>
        <taxon>Thermotogati</taxon>
        <taxon>Deinococcota</taxon>
        <taxon>Deinococci</taxon>
        <taxon>Thermales</taxon>
        <taxon>Thermaceae</taxon>
        <taxon>Oceanithermus</taxon>
    </lineage>
</organism>